<dbReference type="Proteomes" id="UP000481861">
    <property type="component" value="Unassembled WGS sequence"/>
</dbReference>
<feature type="region of interest" description="Disordered" evidence="1">
    <location>
        <begin position="1"/>
        <end position="69"/>
    </location>
</feature>
<sequence>MNRPSSPSSLNSLPAAQDRGQDSKRCRGVDSSSGSSDRGGQLRSNKPRKLFSQPYRPHSRGGADDGDEYEPCCSKQDDKYLHHKDHCRGSIRQVPLRDIIHWFIRIMKSFTMAQIVRMAEPYCSGPTCRRILYDMPCAPISEGNPTRLHKDNCKEQPWEPTKKLEEKLRKRITDRSIRYPEKFPIEWDHKLLISMFEMLMQQPVADAARELGKTYPNITEDRMKNKQEYLRKLALPETVHRHIVQTCELPGRVENSTIRKRLTCLTPSSFNIKKFLNSCGCFILEDALLGYTHINDSCQYRI</sequence>
<reference evidence="2 3" key="1">
    <citation type="submission" date="2020-01" db="EMBL/GenBank/DDBJ databases">
        <authorList>
            <consortium name="DOE Joint Genome Institute"/>
            <person name="Haridas S."/>
            <person name="Albert R."/>
            <person name="Binder M."/>
            <person name="Bloem J."/>
            <person name="Labutti K."/>
            <person name="Salamov A."/>
            <person name="Andreopoulos B."/>
            <person name="Baker S.E."/>
            <person name="Barry K."/>
            <person name="Bills G."/>
            <person name="Bluhm B.H."/>
            <person name="Cannon C."/>
            <person name="Castanera R."/>
            <person name="Culley D.E."/>
            <person name="Daum C."/>
            <person name="Ezra D."/>
            <person name="Gonzalez J.B."/>
            <person name="Henrissat B."/>
            <person name="Kuo A."/>
            <person name="Liang C."/>
            <person name="Lipzen A."/>
            <person name="Lutzoni F."/>
            <person name="Magnuson J."/>
            <person name="Mondo S."/>
            <person name="Nolan M."/>
            <person name="Ohm R."/>
            <person name="Pangilinan J."/>
            <person name="Park H.-J.H."/>
            <person name="Ramirez L."/>
            <person name="Alfaro M."/>
            <person name="Sun H."/>
            <person name="Tritt A."/>
            <person name="Yoshinaga Y."/>
            <person name="Zwiers L.-H.L."/>
            <person name="Turgeon B.G."/>
            <person name="Goodwin S.B."/>
            <person name="Spatafora J.W."/>
            <person name="Crous P.W."/>
            <person name="Grigoriev I.V."/>
        </authorList>
    </citation>
    <scope>NUCLEOTIDE SEQUENCE [LARGE SCALE GENOMIC DNA]</scope>
    <source>
        <strain evidence="2 3">CBS 611.86</strain>
    </source>
</reference>
<feature type="compositionally biased region" description="Basic and acidic residues" evidence="1">
    <location>
        <begin position="19"/>
        <end position="28"/>
    </location>
</feature>
<organism evidence="2 3">
    <name type="scientific">Massariosphaeria phaeospora</name>
    <dbReference type="NCBI Taxonomy" id="100035"/>
    <lineage>
        <taxon>Eukaryota</taxon>
        <taxon>Fungi</taxon>
        <taxon>Dikarya</taxon>
        <taxon>Ascomycota</taxon>
        <taxon>Pezizomycotina</taxon>
        <taxon>Dothideomycetes</taxon>
        <taxon>Pleosporomycetidae</taxon>
        <taxon>Pleosporales</taxon>
        <taxon>Pleosporales incertae sedis</taxon>
        <taxon>Massariosphaeria</taxon>
    </lineage>
</organism>
<dbReference type="EMBL" id="JAADJZ010000024">
    <property type="protein sequence ID" value="KAF2867052.1"/>
    <property type="molecule type" value="Genomic_DNA"/>
</dbReference>
<accession>A0A7C8I3B8</accession>
<evidence type="ECO:0000313" key="2">
    <source>
        <dbReference type="EMBL" id="KAF2867052.1"/>
    </source>
</evidence>
<comment type="caution">
    <text evidence="2">The sequence shown here is derived from an EMBL/GenBank/DDBJ whole genome shotgun (WGS) entry which is preliminary data.</text>
</comment>
<evidence type="ECO:0000256" key="1">
    <source>
        <dbReference type="SAM" id="MobiDB-lite"/>
    </source>
</evidence>
<feature type="compositionally biased region" description="Low complexity" evidence="1">
    <location>
        <begin position="29"/>
        <end position="44"/>
    </location>
</feature>
<proteinExistence type="predicted"/>
<evidence type="ECO:0000313" key="3">
    <source>
        <dbReference type="Proteomes" id="UP000481861"/>
    </source>
</evidence>
<keyword evidence="3" id="KW-1185">Reference proteome</keyword>
<dbReference type="AlphaFoldDB" id="A0A7C8I3B8"/>
<protein>
    <submittedName>
        <fullName evidence="2">Uncharacterized protein</fullName>
    </submittedName>
</protein>
<gene>
    <name evidence="2" type="ORF">BDV95DRAFT_182496</name>
</gene>
<feature type="compositionally biased region" description="Low complexity" evidence="1">
    <location>
        <begin position="1"/>
        <end position="14"/>
    </location>
</feature>
<name>A0A7C8I3B8_9PLEO</name>